<dbReference type="GO" id="GO:0005524">
    <property type="term" value="F:ATP binding"/>
    <property type="evidence" value="ECO:0007669"/>
    <property type="project" value="UniProtKB-KW"/>
</dbReference>
<dbReference type="eggNOG" id="COG1135">
    <property type="taxonomic scope" value="Bacteria"/>
</dbReference>
<dbReference type="PANTHER" id="PTHR43776">
    <property type="entry name" value="TRANSPORT ATP-BINDING PROTEIN"/>
    <property type="match status" value="1"/>
</dbReference>
<evidence type="ECO:0000256" key="1">
    <source>
        <dbReference type="ARBA" id="ARBA00022448"/>
    </source>
</evidence>
<dbReference type="Gene3D" id="3.40.50.300">
    <property type="entry name" value="P-loop containing nucleotide triphosphate hydrolases"/>
    <property type="match status" value="1"/>
</dbReference>
<keyword evidence="1" id="KW-0813">Transport</keyword>
<evidence type="ECO:0008006" key="6">
    <source>
        <dbReference type="Google" id="ProtNLM"/>
    </source>
</evidence>
<dbReference type="Proteomes" id="UP000004509">
    <property type="component" value="Unassembled WGS sequence"/>
</dbReference>
<dbReference type="InterPro" id="IPR027417">
    <property type="entry name" value="P-loop_NTPase"/>
</dbReference>
<evidence type="ECO:0000256" key="3">
    <source>
        <dbReference type="ARBA" id="ARBA00022840"/>
    </source>
</evidence>
<protein>
    <recommendedName>
        <fullName evidence="6">ABC transporter, ATP-binding protein</fullName>
    </recommendedName>
</protein>
<dbReference type="EMBL" id="ACYH01000047">
    <property type="protein sequence ID" value="EEV19900.1"/>
    <property type="molecule type" value="Genomic_DNA"/>
</dbReference>
<evidence type="ECO:0000313" key="5">
    <source>
        <dbReference type="Proteomes" id="UP000004509"/>
    </source>
</evidence>
<keyword evidence="2" id="KW-0547">Nucleotide-binding</keyword>
<dbReference type="SUPFAM" id="SSF52540">
    <property type="entry name" value="P-loop containing nucleoside triphosphate hydrolases"/>
    <property type="match status" value="1"/>
</dbReference>
<dbReference type="AlphaFoldDB" id="C8PRP7"/>
<gene>
    <name evidence="4" type="ORF">TREVI0001_0030</name>
</gene>
<evidence type="ECO:0000256" key="2">
    <source>
        <dbReference type="ARBA" id="ARBA00022741"/>
    </source>
</evidence>
<reference evidence="4 5" key="1">
    <citation type="submission" date="2009-07" db="EMBL/GenBank/DDBJ databases">
        <authorList>
            <person name="Madupu R."/>
            <person name="Sebastian Y."/>
            <person name="Durkin A.S."/>
            <person name="Torralba M."/>
            <person name="Methe B."/>
            <person name="Sutton G.G."/>
            <person name="Strausberg R.L."/>
            <person name="Nelson K.E."/>
        </authorList>
    </citation>
    <scope>NUCLEOTIDE SEQUENCE [LARGE SCALE GENOMIC DNA]</scope>
    <source>
        <strain evidence="4 5">ATCC 35580</strain>
    </source>
</reference>
<sequence length="103" mass="11236">MTVRFLELSDIPEQGSLLLCGASIYSATSALDPDATESILTLLKTLNKKLNLTIILITHEMAVIKSICHKVAVMEKGRVVEQGDGYSIFAAPEQNITRKFIAS</sequence>
<dbReference type="RefSeq" id="WP_006189264.1">
    <property type="nucleotide sequence ID" value="NZ_ACYH01000047.1"/>
</dbReference>
<comment type="caution">
    <text evidence="4">The sequence shown here is derived from an EMBL/GenBank/DDBJ whole genome shotgun (WGS) entry which is preliminary data.</text>
</comment>
<organism evidence="4 5">
    <name type="scientific">Treponema vincentii ATCC 35580</name>
    <dbReference type="NCBI Taxonomy" id="596324"/>
    <lineage>
        <taxon>Bacteria</taxon>
        <taxon>Pseudomonadati</taxon>
        <taxon>Spirochaetota</taxon>
        <taxon>Spirochaetia</taxon>
        <taxon>Spirochaetales</taxon>
        <taxon>Treponemataceae</taxon>
        <taxon>Treponema</taxon>
    </lineage>
</organism>
<dbReference type="InterPro" id="IPR050319">
    <property type="entry name" value="ABC_transp_ATP-bind"/>
</dbReference>
<evidence type="ECO:0000313" key="4">
    <source>
        <dbReference type="EMBL" id="EEV19900.1"/>
    </source>
</evidence>
<dbReference type="STRING" id="596324.TREVI0001_0030"/>
<accession>C8PRP7</accession>
<proteinExistence type="predicted"/>
<keyword evidence="3" id="KW-0067">ATP-binding</keyword>
<name>C8PRP7_9SPIR</name>